<organism evidence="2 3">
    <name type="scientific">Taxus chinensis</name>
    <name type="common">Chinese yew</name>
    <name type="synonym">Taxus wallichiana var. chinensis</name>
    <dbReference type="NCBI Taxonomy" id="29808"/>
    <lineage>
        <taxon>Eukaryota</taxon>
        <taxon>Viridiplantae</taxon>
        <taxon>Streptophyta</taxon>
        <taxon>Embryophyta</taxon>
        <taxon>Tracheophyta</taxon>
        <taxon>Spermatophyta</taxon>
        <taxon>Pinopsida</taxon>
        <taxon>Pinidae</taxon>
        <taxon>Conifers II</taxon>
        <taxon>Cupressales</taxon>
        <taxon>Taxaceae</taxon>
        <taxon>Taxus</taxon>
    </lineage>
</organism>
<feature type="region of interest" description="Disordered" evidence="1">
    <location>
        <begin position="130"/>
        <end position="156"/>
    </location>
</feature>
<sequence length="156" mass="17249">MRETRGSADSGETGRECTNAFWNDWDENAWSTRFGCFGRKWNSGPVWTWDIRDKKFRSTRFGRVRVKLKQLAFFGLGQGALKYATRGFRPKIGKLALFNFGTFGTGKCEVRGLGVSAEIGTTRTKSFGTLGTKFSDGPENGTASGISADRGTECTF</sequence>
<evidence type="ECO:0000313" key="3">
    <source>
        <dbReference type="Proteomes" id="UP000824469"/>
    </source>
</evidence>
<evidence type="ECO:0000313" key="2">
    <source>
        <dbReference type="EMBL" id="KAH9328151.1"/>
    </source>
</evidence>
<reference evidence="2 3" key="1">
    <citation type="journal article" date="2021" name="Nat. Plants">
        <title>The Taxus genome provides insights into paclitaxel biosynthesis.</title>
        <authorList>
            <person name="Xiong X."/>
            <person name="Gou J."/>
            <person name="Liao Q."/>
            <person name="Li Y."/>
            <person name="Zhou Q."/>
            <person name="Bi G."/>
            <person name="Li C."/>
            <person name="Du R."/>
            <person name="Wang X."/>
            <person name="Sun T."/>
            <person name="Guo L."/>
            <person name="Liang H."/>
            <person name="Lu P."/>
            <person name="Wu Y."/>
            <person name="Zhang Z."/>
            <person name="Ro D.K."/>
            <person name="Shang Y."/>
            <person name="Huang S."/>
            <person name="Yan J."/>
        </authorList>
    </citation>
    <scope>NUCLEOTIDE SEQUENCE [LARGE SCALE GENOMIC DNA]</scope>
    <source>
        <strain evidence="2">Ta-2019</strain>
    </source>
</reference>
<accession>A0AA38GTP9</accession>
<protein>
    <submittedName>
        <fullName evidence="2">Uncharacterized protein</fullName>
    </submittedName>
</protein>
<dbReference type="Proteomes" id="UP000824469">
    <property type="component" value="Unassembled WGS sequence"/>
</dbReference>
<dbReference type="AlphaFoldDB" id="A0AA38GTP9"/>
<feature type="non-terminal residue" evidence="2">
    <location>
        <position position="156"/>
    </location>
</feature>
<evidence type="ECO:0000256" key="1">
    <source>
        <dbReference type="SAM" id="MobiDB-lite"/>
    </source>
</evidence>
<keyword evidence="3" id="KW-1185">Reference proteome</keyword>
<comment type="caution">
    <text evidence="2">The sequence shown here is derived from an EMBL/GenBank/DDBJ whole genome shotgun (WGS) entry which is preliminary data.</text>
</comment>
<gene>
    <name evidence="2" type="ORF">KI387_000259</name>
</gene>
<proteinExistence type="predicted"/>
<name>A0AA38GTP9_TAXCH</name>
<dbReference type="EMBL" id="JAHRHJ020000001">
    <property type="protein sequence ID" value="KAH9328151.1"/>
    <property type="molecule type" value="Genomic_DNA"/>
</dbReference>